<gene>
    <name evidence="2" type="ORF">CVT26_015369</name>
</gene>
<evidence type="ECO:0000313" key="2">
    <source>
        <dbReference type="EMBL" id="PPQ76399.1"/>
    </source>
</evidence>
<proteinExistence type="predicted"/>
<feature type="region of interest" description="Disordered" evidence="1">
    <location>
        <begin position="207"/>
        <end position="273"/>
    </location>
</feature>
<evidence type="ECO:0000256" key="1">
    <source>
        <dbReference type="SAM" id="MobiDB-lite"/>
    </source>
</evidence>
<accession>A0A409WD28</accession>
<dbReference type="EMBL" id="NHYE01005164">
    <property type="protein sequence ID" value="PPQ76399.1"/>
    <property type="molecule type" value="Genomic_DNA"/>
</dbReference>
<reference evidence="2 3" key="1">
    <citation type="journal article" date="2018" name="Evol. Lett.">
        <title>Horizontal gene cluster transfer increased hallucinogenic mushroom diversity.</title>
        <authorList>
            <person name="Reynolds H.T."/>
            <person name="Vijayakumar V."/>
            <person name="Gluck-Thaler E."/>
            <person name="Korotkin H.B."/>
            <person name="Matheny P.B."/>
            <person name="Slot J.C."/>
        </authorList>
    </citation>
    <scope>NUCLEOTIDE SEQUENCE [LARGE SCALE GENOMIC DNA]</scope>
    <source>
        <strain evidence="2 3">SRW20</strain>
    </source>
</reference>
<organism evidence="2 3">
    <name type="scientific">Gymnopilus dilepis</name>
    <dbReference type="NCBI Taxonomy" id="231916"/>
    <lineage>
        <taxon>Eukaryota</taxon>
        <taxon>Fungi</taxon>
        <taxon>Dikarya</taxon>
        <taxon>Basidiomycota</taxon>
        <taxon>Agaricomycotina</taxon>
        <taxon>Agaricomycetes</taxon>
        <taxon>Agaricomycetidae</taxon>
        <taxon>Agaricales</taxon>
        <taxon>Agaricineae</taxon>
        <taxon>Hymenogastraceae</taxon>
        <taxon>Gymnopilus</taxon>
    </lineage>
</organism>
<dbReference type="InParanoid" id="A0A409WD28"/>
<protein>
    <submittedName>
        <fullName evidence="2">Uncharacterized protein</fullName>
    </submittedName>
</protein>
<feature type="compositionally biased region" description="Basic and acidic residues" evidence="1">
    <location>
        <begin position="207"/>
        <end position="222"/>
    </location>
</feature>
<feature type="compositionally biased region" description="Basic and acidic residues" evidence="1">
    <location>
        <begin position="264"/>
        <end position="273"/>
    </location>
</feature>
<sequence>MPDANFHCVGFTRGCCDTCDGVPTRNPVSNDGLPSAPMKPANVSGKRPMVPATAPTTVDHLKVGKEALISQRVSAKHLRYSLEPFAAVALLPDSMIKTLSASSIASSEYLAGGSLHVLQRLNMVAPQVQTAVRKWRLISIGVGLELSQGLEEEDSLLPTGDPKYTGLHTQTSEHLIFIPPEYVIFLQRDESMIATSTIQACKKASETRHWKEELDTADEKNQVVRKASRKKNAEKAESNLSGKAIDTGAPSLRKARGCQSKPPTRNELKTPVT</sequence>
<comment type="caution">
    <text evidence="2">The sequence shown here is derived from an EMBL/GenBank/DDBJ whole genome shotgun (WGS) entry which is preliminary data.</text>
</comment>
<evidence type="ECO:0000313" key="3">
    <source>
        <dbReference type="Proteomes" id="UP000284706"/>
    </source>
</evidence>
<dbReference type="Proteomes" id="UP000284706">
    <property type="component" value="Unassembled WGS sequence"/>
</dbReference>
<dbReference type="AlphaFoldDB" id="A0A409WD28"/>
<keyword evidence="3" id="KW-1185">Reference proteome</keyword>
<name>A0A409WD28_9AGAR</name>